<reference evidence="2 3" key="1">
    <citation type="journal article" date="2017" name="Int. J. Syst. Evol. Microbiol.">
        <title>Maripseudobacter aurantiacus gen. nov., sp. nov., a novel member of the family Flavobacteriaceae isolated from a sedimentation basin.</title>
        <authorList>
            <person name="Chen C."/>
            <person name="Su Y."/>
            <person name="Tao T."/>
            <person name="Fu G."/>
            <person name="Zhang C."/>
            <person name="Sun C."/>
            <person name="Zhang X."/>
            <person name="Wu M."/>
        </authorList>
    </citation>
    <scope>NUCLEOTIDE SEQUENCE [LARGE SCALE GENOMIC DNA]</scope>
    <source>
        <strain evidence="3">CDA4</strain>
    </source>
</reference>
<feature type="transmembrane region" description="Helical" evidence="1">
    <location>
        <begin position="82"/>
        <end position="100"/>
    </location>
</feature>
<evidence type="ECO:0000313" key="2">
    <source>
        <dbReference type="EMBL" id="TLF39753.1"/>
    </source>
</evidence>
<keyword evidence="1" id="KW-0472">Membrane</keyword>
<sequence length="223" mass="26280">MEITKSDIVKLIEEKQTNSFTTHLLAVLKSDCRPSGEIMDREIRVWRQNGWNKVFYPIFKFDLNKDGHLINISDKINPVGRIIYVLLCALFSIPWLNWVFEDFEISSHWVQIFGWVIFLGIFILVGLKVYRMEKKIQLEQIYDILDIETDKKIEKEWSWSKIITRLIMYPLSIFLIIVNVLFIIPKGQFILTIISLGLVGVYLYTDLKILMRKKTTGNKGYNL</sequence>
<comment type="caution">
    <text evidence="2">The sequence shown here is derived from an EMBL/GenBank/DDBJ whole genome shotgun (WGS) entry which is preliminary data.</text>
</comment>
<feature type="transmembrane region" description="Helical" evidence="1">
    <location>
        <begin position="189"/>
        <end position="205"/>
    </location>
</feature>
<dbReference type="AlphaFoldDB" id="A0A5R8LRG1"/>
<dbReference type="OrthoDB" id="1442007at2"/>
<feature type="transmembrane region" description="Helical" evidence="1">
    <location>
        <begin position="112"/>
        <end position="130"/>
    </location>
</feature>
<organism evidence="2 3">
    <name type="scientific">Maribacter aurantiacus</name>
    <dbReference type="NCBI Taxonomy" id="1882343"/>
    <lineage>
        <taxon>Bacteria</taxon>
        <taxon>Pseudomonadati</taxon>
        <taxon>Bacteroidota</taxon>
        <taxon>Flavobacteriia</taxon>
        <taxon>Flavobacteriales</taxon>
        <taxon>Flavobacteriaceae</taxon>
        <taxon>Maribacter</taxon>
    </lineage>
</organism>
<dbReference type="RefSeq" id="WP_138259775.1">
    <property type="nucleotide sequence ID" value="NZ_VBUK01000020.1"/>
</dbReference>
<evidence type="ECO:0000256" key="1">
    <source>
        <dbReference type="SAM" id="Phobius"/>
    </source>
</evidence>
<accession>A0A5R8LRG1</accession>
<evidence type="ECO:0000313" key="3">
    <source>
        <dbReference type="Proteomes" id="UP000308382"/>
    </source>
</evidence>
<dbReference type="EMBL" id="VBUK01000020">
    <property type="protein sequence ID" value="TLF39753.1"/>
    <property type="molecule type" value="Genomic_DNA"/>
</dbReference>
<proteinExistence type="predicted"/>
<keyword evidence="1" id="KW-1133">Transmembrane helix</keyword>
<keyword evidence="1" id="KW-0812">Transmembrane</keyword>
<dbReference type="Proteomes" id="UP000308382">
    <property type="component" value="Unassembled WGS sequence"/>
</dbReference>
<feature type="transmembrane region" description="Helical" evidence="1">
    <location>
        <begin position="162"/>
        <end position="183"/>
    </location>
</feature>
<protein>
    <submittedName>
        <fullName evidence="2">Uncharacterized protein</fullName>
    </submittedName>
</protein>
<name>A0A5R8LRG1_9FLAO</name>
<gene>
    <name evidence="2" type="ORF">FEK29_17745</name>
</gene>
<keyword evidence="3" id="KW-1185">Reference proteome</keyword>